<sequence length="335" mass="39621">MPNILKPIFKNTDFSKHCPQIFHLDANELNNTRKAEVDILVFNRVPKTGSVQLIELMRKLGKVHNYDVEVDPQNGGIRPLLDAYEEKELIDNIESLDDGTVFVSHVNYLNFTKYGVSRPIYVNMVRDPVERVISWYYYIRSPWIFVPNRRKSNREMPNPQWVNTEYDQCVLSGEKVCTYIEGVGLERVGDHRRQTLFFCGHNERKCTPFNTKLPLQIAMRTVEKEYAVVGTWEDTNVTLSVLENYIPSYFRGAKNMYYMDLHKNIQNYNPMKPHISEDIKEMVRKNFTREIEFYQFCRQRLHKQYIAIKMDELKQVDKDLQRSLALAPHKAKRRS</sequence>
<keyword evidence="4" id="KW-0812">Transmembrane</keyword>
<evidence type="ECO:0000256" key="1">
    <source>
        <dbReference type="ARBA" id="ARBA00004323"/>
    </source>
</evidence>
<comment type="caution">
    <text evidence="10">The sequence shown here is derived from an EMBL/GenBank/DDBJ whole genome shotgun (WGS) entry which is preliminary data.</text>
</comment>
<evidence type="ECO:0000256" key="4">
    <source>
        <dbReference type="ARBA" id="ARBA00022692"/>
    </source>
</evidence>
<dbReference type="EMBL" id="CAJHJT010000034">
    <property type="protein sequence ID" value="CAD7004468.1"/>
    <property type="molecule type" value="Genomic_DNA"/>
</dbReference>
<keyword evidence="5" id="KW-0735">Signal-anchor</keyword>
<evidence type="ECO:0000256" key="3">
    <source>
        <dbReference type="ARBA" id="ARBA00022679"/>
    </source>
</evidence>
<evidence type="ECO:0000256" key="8">
    <source>
        <dbReference type="ARBA" id="ARBA00023136"/>
    </source>
</evidence>
<keyword evidence="8" id="KW-0472">Membrane</keyword>
<dbReference type="Proteomes" id="UP000606786">
    <property type="component" value="Unassembled WGS sequence"/>
</dbReference>
<organism evidence="10 11">
    <name type="scientific">Ceratitis capitata</name>
    <name type="common">Mediterranean fruit fly</name>
    <name type="synonym">Tephritis capitata</name>
    <dbReference type="NCBI Taxonomy" id="7213"/>
    <lineage>
        <taxon>Eukaryota</taxon>
        <taxon>Metazoa</taxon>
        <taxon>Ecdysozoa</taxon>
        <taxon>Arthropoda</taxon>
        <taxon>Hexapoda</taxon>
        <taxon>Insecta</taxon>
        <taxon>Pterygota</taxon>
        <taxon>Neoptera</taxon>
        <taxon>Endopterygota</taxon>
        <taxon>Diptera</taxon>
        <taxon>Brachycera</taxon>
        <taxon>Muscomorpha</taxon>
        <taxon>Tephritoidea</taxon>
        <taxon>Tephritidae</taxon>
        <taxon>Ceratitis</taxon>
        <taxon>Ceratitis</taxon>
    </lineage>
</organism>
<keyword evidence="9" id="KW-0325">Glycoprotein</keyword>
<dbReference type="FunFam" id="3.40.50.300:FF:001863">
    <property type="entry name" value="Heparan sulfate 2-o-sulfotransferase"/>
    <property type="match status" value="1"/>
</dbReference>
<comment type="similarity">
    <text evidence="2">Belongs to the sulfotransferase 3 family.</text>
</comment>
<dbReference type="OrthoDB" id="10019582at2759"/>
<dbReference type="Pfam" id="PF03567">
    <property type="entry name" value="Sulfotransfer_2"/>
    <property type="match status" value="1"/>
</dbReference>
<keyword evidence="3" id="KW-0808">Transferase</keyword>
<dbReference type="SUPFAM" id="SSF52540">
    <property type="entry name" value="P-loop containing nucleoside triphosphate hydrolases"/>
    <property type="match status" value="1"/>
</dbReference>
<evidence type="ECO:0000256" key="6">
    <source>
        <dbReference type="ARBA" id="ARBA00022989"/>
    </source>
</evidence>
<evidence type="ECO:0000313" key="11">
    <source>
        <dbReference type="Proteomes" id="UP000606786"/>
    </source>
</evidence>
<dbReference type="PANTHER" id="PTHR12129">
    <property type="entry name" value="HEPARAN SULFATE 2-O-SULFOTRANSFERASE"/>
    <property type="match status" value="1"/>
</dbReference>
<dbReference type="InterPro" id="IPR007734">
    <property type="entry name" value="Heparan_SO4_2-O-STrfase"/>
</dbReference>
<keyword evidence="11" id="KW-1185">Reference proteome</keyword>
<evidence type="ECO:0000256" key="2">
    <source>
        <dbReference type="ARBA" id="ARBA00010569"/>
    </source>
</evidence>
<protein>
    <submittedName>
        <fullName evidence="10">(Mediterranean fruit fly) hypothetical protein</fullName>
    </submittedName>
</protein>
<comment type="subcellular location">
    <subcellularLocation>
        <location evidence="1">Golgi apparatus membrane</location>
        <topology evidence="1">Single-pass type II membrane protein</topology>
    </subcellularLocation>
</comment>
<dbReference type="PANTHER" id="PTHR12129:SF20">
    <property type="entry name" value="HEPARAN SULFATE 2-O-SULFOTRANSFERASE PIPE"/>
    <property type="match status" value="1"/>
</dbReference>
<accession>A0A811V1P5</accession>
<keyword evidence="6" id="KW-1133">Transmembrane helix</keyword>
<keyword evidence="7" id="KW-0333">Golgi apparatus</keyword>
<evidence type="ECO:0000313" key="10">
    <source>
        <dbReference type="EMBL" id="CAD7004468.1"/>
    </source>
</evidence>
<evidence type="ECO:0000256" key="7">
    <source>
        <dbReference type="ARBA" id="ARBA00023034"/>
    </source>
</evidence>
<evidence type="ECO:0000256" key="9">
    <source>
        <dbReference type="ARBA" id="ARBA00023180"/>
    </source>
</evidence>
<gene>
    <name evidence="10" type="ORF">CCAP1982_LOCUS12874</name>
</gene>
<dbReference type="Gene3D" id="3.40.50.300">
    <property type="entry name" value="P-loop containing nucleotide triphosphate hydrolases"/>
    <property type="match status" value="1"/>
</dbReference>
<name>A0A811V1P5_CERCA</name>
<dbReference type="GO" id="GO:0008146">
    <property type="term" value="F:sulfotransferase activity"/>
    <property type="evidence" value="ECO:0007669"/>
    <property type="project" value="InterPro"/>
</dbReference>
<dbReference type="AlphaFoldDB" id="A0A811V1P5"/>
<dbReference type="GO" id="GO:0000139">
    <property type="term" value="C:Golgi membrane"/>
    <property type="evidence" value="ECO:0007669"/>
    <property type="project" value="UniProtKB-SubCell"/>
</dbReference>
<dbReference type="InterPro" id="IPR027417">
    <property type="entry name" value="P-loop_NTPase"/>
</dbReference>
<reference evidence="10" key="1">
    <citation type="submission" date="2020-11" db="EMBL/GenBank/DDBJ databases">
        <authorList>
            <person name="Whitehead M."/>
        </authorList>
    </citation>
    <scope>NUCLEOTIDE SEQUENCE</scope>
    <source>
        <strain evidence="10">EGII</strain>
    </source>
</reference>
<evidence type="ECO:0000256" key="5">
    <source>
        <dbReference type="ARBA" id="ARBA00022968"/>
    </source>
</evidence>
<proteinExistence type="inferred from homology"/>
<dbReference type="InterPro" id="IPR005331">
    <property type="entry name" value="Sulfotransferase"/>
</dbReference>